<accession>A0A6A6A375</accession>
<evidence type="ECO:0008006" key="4">
    <source>
        <dbReference type="Google" id="ProtNLM"/>
    </source>
</evidence>
<feature type="region of interest" description="Disordered" evidence="1">
    <location>
        <begin position="300"/>
        <end position="321"/>
    </location>
</feature>
<dbReference type="Proteomes" id="UP000799771">
    <property type="component" value="Unassembled WGS sequence"/>
</dbReference>
<evidence type="ECO:0000256" key="1">
    <source>
        <dbReference type="SAM" id="MobiDB-lite"/>
    </source>
</evidence>
<dbReference type="RefSeq" id="XP_033519424.1">
    <property type="nucleotide sequence ID" value="XM_033661958.1"/>
</dbReference>
<sequence>MALDVAASIIGILAAAGKIAETLGPVISTFRDSTKHAAIIFSEIDNSRAILGALQTLFVDLDTTPRRRRALIHVDQLVAALTDGVLLFSELEALVVRLDHPAKKLMGRLQWAWNDKEFVTLVSRIQCFKTSISTMLNILQCESDAEAKRGQQELLAITSALLSSNLELSRRMAHLETCVDGGESTLAVPSAMIRPVTHDNVSMKSENTVKRVPKILFDSARVFQFENDLKTSRVYRNANRNTVDFSFRSSIAPSQARSGLSDVSLSDISAVVVIALPVSFGDVTNVQHYTFDHSVVGRANPHTSEQASRCDQDPQKRTSGLADSVALTSKGSRNPQVIDNRPNNKFRRRIKRTTDVNTNTKFSRTSTQYSDVQTKIIYENLCW</sequence>
<reference evidence="2" key="1">
    <citation type="journal article" date="2020" name="Stud. Mycol.">
        <title>101 Dothideomycetes genomes: a test case for predicting lifestyles and emergence of pathogens.</title>
        <authorList>
            <person name="Haridas S."/>
            <person name="Albert R."/>
            <person name="Binder M."/>
            <person name="Bloem J."/>
            <person name="Labutti K."/>
            <person name="Salamov A."/>
            <person name="Andreopoulos B."/>
            <person name="Baker S."/>
            <person name="Barry K."/>
            <person name="Bills G."/>
            <person name="Bluhm B."/>
            <person name="Cannon C."/>
            <person name="Castanera R."/>
            <person name="Culley D."/>
            <person name="Daum C."/>
            <person name="Ezra D."/>
            <person name="Gonzalez J."/>
            <person name="Henrissat B."/>
            <person name="Kuo A."/>
            <person name="Liang C."/>
            <person name="Lipzen A."/>
            <person name="Lutzoni F."/>
            <person name="Magnuson J."/>
            <person name="Mondo S."/>
            <person name="Nolan M."/>
            <person name="Ohm R."/>
            <person name="Pangilinan J."/>
            <person name="Park H.-J."/>
            <person name="Ramirez L."/>
            <person name="Alfaro M."/>
            <person name="Sun H."/>
            <person name="Tritt A."/>
            <person name="Yoshinaga Y."/>
            <person name="Zwiers L.-H."/>
            <person name="Turgeon B."/>
            <person name="Goodwin S."/>
            <person name="Spatafora J."/>
            <person name="Crous P."/>
            <person name="Grigoriev I."/>
        </authorList>
    </citation>
    <scope>NUCLEOTIDE SEQUENCE</scope>
    <source>
        <strain evidence="2">CBS 119687</strain>
    </source>
</reference>
<evidence type="ECO:0000313" key="2">
    <source>
        <dbReference type="EMBL" id="KAF2125031.1"/>
    </source>
</evidence>
<proteinExistence type="predicted"/>
<organism evidence="2 3">
    <name type="scientific">Dothidotthia symphoricarpi CBS 119687</name>
    <dbReference type="NCBI Taxonomy" id="1392245"/>
    <lineage>
        <taxon>Eukaryota</taxon>
        <taxon>Fungi</taxon>
        <taxon>Dikarya</taxon>
        <taxon>Ascomycota</taxon>
        <taxon>Pezizomycotina</taxon>
        <taxon>Dothideomycetes</taxon>
        <taxon>Pleosporomycetidae</taxon>
        <taxon>Pleosporales</taxon>
        <taxon>Dothidotthiaceae</taxon>
        <taxon>Dothidotthia</taxon>
    </lineage>
</organism>
<protein>
    <recommendedName>
        <fullName evidence="4">Fungal N-terminal domain-containing protein</fullName>
    </recommendedName>
</protein>
<name>A0A6A6A375_9PLEO</name>
<dbReference type="AlphaFoldDB" id="A0A6A6A375"/>
<dbReference type="OrthoDB" id="19923at2759"/>
<evidence type="ECO:0000313" key="3">
    <source>
        <dbReference type="Proteomes" id="UP000799771"/>
    </source>
</evidence>
<dbReference type="GeneID" id="54402390"/>
<dbReference type="EMBL" id="ML977517">
    <property type="protein sequence ID" value="KAF2125031.1"/>
    <property type="molecule type" value="Genomic_DNA"/>
</dbReference>
<gene>
    <name evidence="2" type="ORF">P153DRAFT_118389</name>
</gene>
<keyword evidence="3" id="KW-1185">Reference proteome</keyword>